<feature type="region of interest" description="Disordered" evidence="1">
    <location>
        <begin position="99"/>
        <end position="124"/>
    </location>
</feature>
<evidence type="ECO:0000313" key="3">
    <source>
        <dbReference type="EMBL" id="KOM49421.1"/>
    </source>
</evidence>
<accession>A0A0L9V378</accession>
<organism evidence="3 4">
    <name type="scientific">Phaseolus angularis</name>
    <name type="common">Azuki bean</name>
    <name type="synonym">Vigna angularis</name>
    <dbReference type="NCBI Taxonomy" id="3914"/>
    <lineage>
        <taxon>Eukaryota</taxon>
        <taxon>Viridiplantae</taxon>
        <taxon>Streptophyta</taxon>
        <taxon>Embryophyta</taxon>
        <taxon>Tracheophyta</taxon>
        <taxon>Spermatophyta</taxon>
        <taxon>Magnoliopsida</taxon>
        <taxon>eudicotyledons</taxon>
        <taxon>Gunneridae</taxon>
        <taxon>Pentapetalae</taxon>
        <taxon>rosids</taxon>
        <taxon>fabids</taxon>
        <taxon>Fabales</taxon>
        <taxon>Fabaceae</taxon>
        <taxon>Papilionoideae</taxon>
        <taxon>50 kb inversion clade</taxon>
        <taxon>NPAAA clade</taxon>
        <taxon>indigoferoid/millettioid clade</taxon>
        <taxon>Phaseoleae</taxon>
        <taxon>Vigna</taxon>
    </lineage>
</organism>
<name>A0A0L9V378_PHAAN</name>
<protein>
    <recommendedName>
        <fullName evidence="2">DUF1664 domain-containing protein</fullName>
    </recommendedName>
</protein>
<dbReference type="PANTHER" id="PTHR47289:SF2">
    <property type="entry name" value="TRANSCRIPTION FACTOR, PUTATIVE (DUF1664)-RELATED"/>
    <property type="match status" value="1"/>
</dbReference>
<reference evidence="4" key="1">
    <citation type="journal article" date="2015" name="Proc. Natl. Acad. Sci. U.S.A.">
        <title>Genome sequencing of adzuki bean (Vigna angularis) provides insight into high starch and low fat accumulation and domestication.</title>
        <authorList>
            <person name="Yang K."/>
            <person name="Tian Z."/>
            <person name="Chen C."/>
            <person name="Luo L."/>
            <person name="Zhao B."/>
            <person name="Wang Z."/>
            <person name="Yu L."/>
            <person name="Li Y."/>
            <person name="Sun Y."/>
            <person name="Li W."/>
            <person name="Chen Y."/>
            <person name="Li Y."/>
            <person name="Zhang Y."/>
            <person name="Ai D."/>
            <person name="Zhao J."/>
            <person name="Shang C."/>
            <person name="Ma Y."/>
            <person name="Wu B."/>
            <person name="Wang M."/>
            <person name="Gao L."/>
            <person name="Sun D."/>
            <person name="Zhang P."/>
            <person name="Guo F."/>
            <person name="Wang W."/>
            <person name="Li Y."/>
            <person name="Wang J."/>
            <person name="Varshney R.K."/>
            <person name="Wang J."/>
            <person name="Ling H.Q."/>
            <person name="Wan P."/>
        </authorList>
    </citation>
    <scope>NUCLEOTIDE SEQUENCE</scope>
    <source>
        <strain evidence="4">cv. Jingnong 6</strain>
    </source>
</reference>
<dbReference type="PANTHER" id="PTHR47289">
    <property type="entry name" value="TRANSCRIPTION FACTOR, PUTATIVE (DUF1664)-RELATED"/>
    <property type="match status" value="1"/>
</dbReference>
<feature type="compositionally biased region" description="Basic and acidic residues" evidence="1">
    <location>
        <begin position="271"/>
        <end position="283"/>
    </location>
</feature>
<feature type="region of interest" description="Disordered" evidence="1">
    <location>
        <begin position="251"/>
        <end position="362"/>
    </location>
</feature>
<evidence type="ECO:0000313" key="4">
    <source>
        <dbReference type="Proteomes" id="UP000053144"/>
    </source>
</evidence>
<proteinExistence type="predicted"/>
<dbReference type="InterPro" id="IPR012458">
    <property type="entry name" value="DUF1664"/>
</dbReference>
<sequence>MIVSCQGWKLPDLMFATKRSLSDACTSIGNQMGKLYGTIDDAHHRSTRSALFFSSPYRSVIVLPPFNRSAIVLPPSTVRPSCSCLSTVRSSCSPLSAVRPLSATDGSPSTISTDQPSPSNSGGSVQWLEATKLQGLPSLIDEVMRTYRDGHLALTDGACMPSLTNKVMGTYRDGHLALTDGACMSSLTDEWLEAYSPSRLNNMNVKVEEWVRTDPYEGLDKSETHNFGRFNSADGLKEQLHMSCYNKATKDNRRCGGRWSTADRRRRRTGRKEVTMTVERSDRTGAAGGDDVGRRWRTAVDSSGQMRDNRKQRHRTSANSSGSIGGQPTTEILGAASGHGSRSPADNQDHQKRIRQPALIPC</sequence>
<evidence type="ECO:0000256" key="1">
    <source>
        <dbReference type="SAM" id="MobiDB-lite"/>
    </source>
</evidence>
<dbReference type="Pfam" id="PF07889">
    <property type="entry name" value="DUF1664"/>
    <property type="match status" value="1"/>
</dbReference>
<dbReference type="Proteomes" id="UP000053144">
    <property type="component" value="Chromosome 8"/>
</dbReference>
<dbReference type="STRING" id="3914.A0A0L9V378"/>
<feature type="domain" description="DUF1664" evidence="2">
    <location>
        <begin position="4"/>
        <end position="43"/>
    </location>
</feature>
<evidence type="ECO:0000259" key="2">
    <source>
        <dbReference type="Pfam" id="PF07889"/>
    </source>
</evidence>
<feature type="compositionally biased region" description="Polar residues" evidence="1">
    <location>
        <begin position="317"/>
        <end position="330"/>
    </location>
</feature>
<dbReference type="EMBL" id="CM003378">
    <property type="protein sequence ID" value="KOM49421.1"/>
    <property type="molecule type" value="Genomic_DNA"/>
</dbReference>
<gene>
    <name evidence="3" type="ORF">LR48_Vigan08g024800</name>
</gene>
<feature type="compositionally biased region" description="Polar residues" evidence="1">
    <location>
        <begin position="104"/>
        <end position="124"/>
    </location>
</feature>
<dbReference type="Gramene" id="KOM49421">
    <property type="protein sequence ID" value="KOM49421"/>
    <property type="gene ID" value="LR48_Vigan08g024800"/>
</dbReference>
<dbReference type="AlphaFoldDB" id="A0A0L9V378"/>